<feature type="transmembrane region" description="Helical" evidence="1">
    <location>
        <begin position="46"/>
        <end position="65"/>
    </location>
</feature>
<keyword evidence="1" id="KW-0812">Transmembrane</keyword>
<proteinExistence type="predicted"/>
<dbReference type="RefSeq" id="WP_066469921.1">
    <property type="nucleotide sequence ID" value="NZ_CBCRUZ010000001.1"/>
</dbReference>
<keyword evidence="1" id="KW-1133">Transmembrane helix</keyword>
<dbReference type="EMBL" id="CP079105">
    <property type="protein sequence ID" value="QXQ12323.1"/>
    <property type="molecule type" value="Genomic_DNA"/>
</dbReference>
<organism evidence="2 3">
    <name type="scientific">Skermania pinensis</name>
    <dbReference type="NCBI Taxonomy" id="39122"/>
    <lineage>
        <taxon>Bacteria</taxon>
        <taxon>Bacillati</taxon>
        <taxon>Actinomycetota</taxon>
        <taxon>Actinomycetes</taxon>
        <taxon>Mycobacteriales</taxon>
        <taxon>Gordoniaceae</taxon>
        <taxon>Skermania</taxon>
    </lineage>
</organism>
<feature type="transmembrane region" description="Helical" evidence="1">
    <location>
        <begin position="21"/>
        <end position="40"/>
    </location>
</feature>
<sequence length="66" mass="7388">MTDRVRTFAAFWYDFVVGDDWRIAVGVLLGLLATLVVSHYSVLPAWWIIVAATAILLPTSIVRAIR</sequence>
<keyword evidence="3" id="KW-1185">Reference proteome</keyword>
<dbReference type="Proteomes" id="UP000887023">
    <property type="component" value="Chromosome"/>
</dbReference>
<reference evidence="2" key="1">
    <citation type="submission" date="2021-07" db="EMBL/GenBank/DDBJ databases">
        <title>Candidatus Kaistella beijingensis sp. nov. isolated from a municipal wastewater treatment plant is involved in sludge foaming.</title>
        <authorList>
            <person name="Song Y."/>
            <person name="Liu S.-J."/>
        </authorList>
    </citation>
    <scope>NUCLEOTIDE SEQUENCE</scope>
    <source>
        <strain evidence="2">DSM 43998</strain>
    </source>
</reference>
<evidence type="ECO:0000313" key="2">
    <source>
        <dbReference type="EMBL" id="QXQ12323.1"/>
    </source>
</evidence>
<evidence type="ECO:0000313" key="3">
    <source>
        <dbReference type="Proteomes" id="UP000887023"/>
    </source>
</evidence>
<accession>A0ABX8S3A9</accession>
<protein>
    <submittedName>
        <fullName evidence="2">Uncharacterized protein</fullName>
    </submittedName>
</protein>
<gene>
    <name evidence="2" type="ORF">KV203_09930</name>
</gene>
<keyword evidence="1" id="KW-0472">Membrane</keyword>
<evidence type="ECO:0000256" key="1">
    <source>
        <dbReference type="SAM" id="Phobius"/>
    </source>
</evidence>
<name>A0ABX8S3A9_9ACTN</name>